<dbReference type="EMBL" id="CAAHFH010000001">
    <property type="protein sequence ID" value="VGO18447.1"/>
    <property type="molecule type" value="Genomic_DNA"/>
</dbReference>
<keyword evidence="3" id="KW-1185">Reference proteome</keyword>
<feature type="chain" id="PRO_5025332596" description="Alginate export domain-containing protein" evidence="1">
    <location>
        <begin position="22"/>
        <end position="468"/>
    </location>
</feature>
<dbReference type="AlphaFoldDB" id="A0A6C2UFZ7"/>
<evidence type="ECO:0000256" key="1">
    <source>
        <dbReference type="SAM" id="SignalP"/>
    </source>
</evidence>
<evidence type="ECO:0008006" key="4">
    <source>
        <dbReference type="Google" id="ProtNLM"/>
    </source>
</evidence>
<keyword evidence="1" id="KW-0732">Signal</keyword>
<dbReference type="RefSeq" id="WP_136059929.1">
    <property type="nucleotide sequence ID" value="NZ_CAAHFH010000001.1"/>
</dbReference>
<name>A0A6C2UFZ7_9BACT</name>
<organism evidence="2 3">
    <name type="scientific">Pontiella sulfatireligans</name>
    <dbReference type="NCBI Taxonomy" id="2750658"/>
    <lineage>
        <taxon>Bacteria</taxon>
        <taxon>Pseudomonadati</taxon>
        <taxon>Kiritimatiellota</taxon>
        <taxon>Kiritimatiellia</taxon>
        <taxon>Kiritimatiellales</taxon>
        <taxon>Pontiellaceae</taxon>
        <taxon>Pontiella</taxon>
    </lineage>
</organism>
<proteinExistence type="predicted"/>
<sequence length="468" mass="52461">MENKRIIMLLAAASAASVAFAAETEIPATNAAPEIAEVEAGEAMAMSELAPKEEDLFKMGGDVRLREVYFNNIPYNIGAQARGGENEFQRYRLRLWGELHPAEDLYFRTRAVYEFRTGSKGTARQGWESEDEIVFDNLFVDWKLDDIAFRIGRQDLIYGTGKVILDGTPKDGSRTIYFNAAKASYTGIEDTTVDFLAMYMPSEDELAIHGQDRDLIGKTGGYYHGDEVGGGVYAKNQSCEALPFEAYYLIKTQEGEWTSPATGISHDDEVRHTFGTRLMPKFSETLSGNLELAYQTGDDISAYMIDSLVTLKLTALDDLKASVGLGWYHLSGDDPSSSTDEGWNPLWARWPQYSELYVYSYDTEGAGRWSNVSMPHIDFSISPFERLKMDFLLGYMFAPEDDGVGGGHNRGLLFTLWNKFTIGEGMFSEKDKLTGHLLIELMQPDDYYSSNQENETAAFIRAELSYAF</sequence>
<evidence type="ECO:0000313" key="2">
    <source>
        <dbReference type="EMBL" id="VGO18447.1"/>
    </source>
</evidence>
<dbReference type="Proteomes" id="UP000346198">
    <property type="component" value="Unassembled WGS sequence"/>
</dbReference>
<feature type="signal peptide" evidence="1">
    <location>
        <begin position="1"/>
        <end position="21"/>
    </location>
</feature>
<evidence type="ECO:0000313" key="3">
    <source>
        <dbReference type="Proteomes" id="UP000346198"/>
    </source>
</evidence>
<protein>
    <recommendedName>
        <fullName evidence="4">Alginate export domain-containing protein</fullName>
    </recommendedName>
</protein>
<accession>A0A6C2UFZ7</accession>
<gene>
    <name evidence="2" type="ORF">SCARR_00500</name>
</gene>
<dbReference type="SUPFAM" id="SSF56935">
    <property type="entry name" value="Porins"/>
    <property type="match status" value="1"/>
</dbReference>
<reference evidence="2 3" key="1">
    <citation type="submission" date="2019-04" db="EMBL/GenBank/DDBJ databases">
        <authorList>
            <person name="Van Vliet M D."/>
        </authorList>
    </citation>
    <scope>NUCLEOTIDE SEQUENCE [LARGE SCALE GENOMIC DNA]</scope>
    <source>
        <strain evidence="2 3">F21</strain>
    </source>
</reference>